<gene>
    <name evidence="2" type="ORF">C6N75_16150</name>
</gene>
<dbReference type="PROSITE" id="PS51257">
    <property type="entry name" value="PROKAR_LIPOPROTEIN"/>
    <property type="match status" value="1"/>
</dbReference>
<dbReference type="Proteomes" id="UP000239322">
    <property type="component" value="Unassembled WGS sequence"/>
</dbReference>
<dbReference type="OrthoDB" id="4312835at2"/>
<dbReference type="InterPro" id="IPR038468">
    <property type="entry name" value="MmpS_C"/>
</dbReference>
<evidence type="ECO:0008006" key="4">
    <source>
        <dbReference type="Google" id="ProtNLM"/>
    </source>
</evidence>
<name>A0A2S9PV42_9ACTN</name>
<keyword evidence="3" id="KW-1185">Reference proteome</keyword>
<evidence type="ECO:0000313" key="2">
    <source>
        <dbReference type="EMBL" id="PRH78207.1"/>
    </source>
</evidence>
<dbReference type="AlphaFoldDB" id="A0A2S9PV42"/>
<evidence type="ECO:0000313" key="3">
    <source>
        <dbReference type="Proteomes" id="UP000239322"/>
    </source>
</evidence>
<dbReference type="RefSeq" id="WP_105869610.1">
    <property type="nucleotide sequence ID" value="NZ_PVLV01000228.1"/>
</dbReference>
<accession>A0A2S9PV42</accession>
<organism evidence="2 3">
    <name type="scientific">Streptomyces solincola</name>
    <dbReference type="NCBI Taxonomy" id="2100817"/>
    <lineage>
        <taxon>Bacteria</taxon>
        <taxon>Bacillati</taxon>
        <taxon>Actinomycetota</taxon>
        <taxon>Actinomycetes</taxon>
        <taxon>Kitasatosporales</taxon>
        <taxon>Streptomycetaceae</taxon>
        <taxon>Streptomyces</taxon>
    </lineage>
</organism>
<proteinExistence type="predicted"/>
<dbReference type="EMBL" id="PVLV01000228">
    <property type="protein sequence ID" value="PRH78207.1"/>
    <property type="molecule type" value="Genomic_DNA"/>
</dbReference>
<reference evidence="2 3" key="1">
    <citation type="submission" date="2018-03" db="EMBL/GenBank/DDBJ databases">
        <title>Novel Streptomyces sp. from soil.</title>
        <authorList>
            <person name="Tan G.Y.A."/>
            <person name="Lee Z.Y."/>
        </authorList>
    </citation>
    <scope>NUCLEOTIDE SEQUENCE [LARGE SCALE GENOMIC DNA]</scope>
    <source>
        <strain evidence="2 3">ST5x</strain>
    </source>
</reference>
<sequence length="150" mass="15334">MHRITRSIASALVAGGLVFGLGACSDIADEASKAAKDEVSKEIDKQTKTEYEVTYEVTGDSADSIEFNAGGGESAANPKMETVKNPTLPWKKTVTLRGLEAPAVVPTAVDLTGDGKLTCKITYQGKTLSEESGAGAVSAAGCVAVSPVVG</sequence>
<dbReference type="Gene3D" id="2.60.40.2880">
    <property type="entry name" value="MmpS1-5, C-terminal soluble domain"/>
    <property type="match status" value="1"/>
</dbReference>
<protein>
    <recommendedName>
        <fullName evidence="4">MmpS family membrane protein</fullName>
    </recommendedName>
</protein>
<comment type="caution">
    <text evidence="2">The sequence shown here is derived from an EMBL/GenBank/DDBJ whole genome shotgun (WGS) entry which is preliminary data.</text>
</comment>
<evidence type="ECO:0000256" key="1">
    <source>
        <dbReference type="SAM" id="MobiDB-lite"/>
    </source>
</evidence>
<feature type="region of interest" description="Disordered" evidence="1">
    <location>
        <begin position="64"/>
        <end position="84"/>
    </location>
</feature>